<name>A0A8D8XH21_9HEMI</name>
<protein>
    <submittedName>
        <fullName evidence="1">Uncharacterized protein</fullName>
    </submittedName>
</protein>
<accession>A0A8D8XH21</accession>
<dbReference type="EMBL" id="HBUF01319304">
    <property type="protein sequence ID" value="CAG6694684.1"/>
    <property type="molecule type" value="Transcribed_RNA"/>
</dbReference>
<reference evidence="1" key="1">
    <citation type="submission" date="2021-05" db="EMBL/GenBank/DDBJ databases">
        <authorList>
            <person name="Alioto T."/>
            <person name="Alioto T."/>
            <person name="Gomez Garrido J."/>
        </authorList>
    </citation>
    <scope>NUCLEOTIDE SEQUENCE</scope>
</reference>
<sequence length="104" mass="12340">MPSQWQCRHLTTTHIHQLQVLTILQPTLRTMLRTIHCHPTTSRPCPRIQQCRRPQQAHTQLLIPTIVQPVHSPCIQCRPQRHHTHHITRSHLHLYQNGIQLKFL</sequence>
<evidence type="ECO:0000313" key="1">
    <source>
        <dbReference type="EMBL" id="CAG6694684.1"/>
    </source>
</evidence>
<proteinExistence type="predicted"/>
<organism evidence="1">
    <name type="scientific">Cacopsylla melanoneura</name>
    <dbReference type="NCBI Taxonomy" id="428564"/>
    <lineage>
        <taxon>Eukaryota</taxon>
        <taxon>Metazoa</taxon>
        <taxon>Ecdysozoa</taxon>
        <taxon>Arthropoda</taxon>
        <taxon>Hexapoda</taxon>
        <taxon>Insecta</taxon>
        <taxon>Pterygota</taxon>
        <taxon>Neoptera</taxon>
        <taxon>Paraneoptera</taxon>
        <taxon>Hemiptera</taxon>
        <taxon>Sternorrhyncha</taxon>
        <taxon>Psylloidea</taxon>
        <taxon>Psyllidae</taxon>
        <taxon>Psyllinae</taxon>
        <taxon>Cacopsylla</taxon>
    </lineage>
</organism>
<dbReference type="AlphaFoldDB" id="A0A8D8XH21"/>
<dbReference type="EMBL" id="HBUF01673192">
    <property type="protein sequence ID" value="CAG6790822.1"/>
    <property type="molecule type" value="Transcribed_RNA"/>
</dbReference>